<feature type="domain" description="PSI" evidence="5">
    <location>
        <begin position="119"/>
        <end position="167"/>
    </location>
</feature>
<protein>
    <recommendedName>
        <fullName evidence="5">PSI domain-containing protein</fullName>
    </recommendedName>
</protein>
<evidence type="ECO:0000256" key="4">
    <source>
        <dbReference type="SAM" id="SignalP"/>
    </source>
</evidence>
<feature type="region of interest" description="Disordered" evidence="2">
    <location>
        <begin position="265"/>
        <end position="294"/>
    </location>
</feature>
<evidence type="ECO:0000313" key="6">
    <source>
        <dbReference type="Proteomes" id="UP000515163"/>
    </source>
</evidence>
<organism evidence="6 7">
    <name type="scientific">Actinia tenebrosa</name>
    <name type="common">Australian red waratah sea anemone</name>
    <dbReference type="NCBI Taxonomy" id="6105"/>
    <lineage>
        <taxon>Eukaryota</taxon>
        <taxon>Metazoa</taxon>
        <taxon>Cnidaria</taxon>
        <taxon>Anthozoa</taxon>
        <taxon>Hexacorallia</taxon>
        <taxon>Actiniaria</taxon>
        <taxon>Actiniidae</taxon>
        <taxon>Actinia</taxon>
    </lineage>
</organism>
<proteinExistence type="predicted"/>
<evidence type="ECO:0000313" key="7">
    <source>
        <dbReference type="RefSeq" id="XP_031572056.1"/>
    </source>
</evidence>
<dbReference type="PANTHER" id="PTHR15191">
    <property type="entry name" value="PROTEIN CBG20567"/>
    <property type="match status" value="1"/>
</dbReference>
<sequence>MKVVLFLFLIVGCFATHDSSLDPAEYDMRFYDYFRSQEDYSPCKQEVPNCAKCLRKKSCTWCSDSEESGGVCKSSRHCSSRDQLACQENNLEDQLKDLYQAERSYVLDVKDVTLNASFLCHLKTNCSTCTNLEFCAWCKTKQSCIPYFGASTTDSCGSKSWYKNQCTYSGFTTPCHERKPNCKDCTSDGVCYWCESSKVCGYYPRDGFKPANCSTDQWYYKSCSHVKEIIVLLPIILFILTPILAYAVMYCILRLLKREGYTRLDDSDTSDDDDDMKRRPIMLRHGSTGGKTDKLRKKYNLNNK</sequence>
<keyword evidence="3" id="KW-1133">Transmembrane helix</keyword>
<evidence type="ECO:0000259" key="5">
    <source>
        <dbReference type="SMART" id="SM00423"/>
    </source>
</evidence>
<dbReference type="RefSeq" id="XP_031572056.1">
    <property type="nucleotide sequence ID" value="XM_031716196.1"/>
</dbReference>
<dbReference type="GeneID" id="116306149"/>
<feature type="domain" description="PSI" evidence="5">
    <location>
        <begin position="174"/>
        <end position="224"/>
    </location>
</feature>
<evidence type="ECO:0000256" key="1">
    <source>
        <dbReference type="ARBA" id="ARBA00023180"/>
    </source>
</evidence>
<dbReference type="PANTHER" id="PTHR15191:SF3">
    <property type="entry name" value="PITUITARY TUMOR-TRANSFORMING GENE PROTEIN-BINDING FACTOR"/>
    <property type="match status" value="1"/>
</dbReference>
<name>A0A6P8IXE6_ACTTE</name>
<accession>A0A6P8IXE6</accession>
<dbReference type="InParanoid" id="A0A6P8IXE6"/>
<keyword evidence="4" id="KW-0732">Signal</keyword>
<feature type="transmembrane region" description="Helical" evidence="3">
    <location>
        <begin position="229"/>
        <end position="253"/>
    </location>
</feature>
<dbReference type="KEGG" id="aten:116306149"/>
<dbReference type="AlphaFoldDB" id="A0A6P8IXE6"/>
<reference evidence="7" key="1">
    <citation type="submission" date="2025-08" db="UniProtKB">
        <authorList>
            <consortium name="RefSeq"/>
        </authorList>
    </citation>
    <scope>IDENTIFICATION</scope>
    <source>
        <tissue evidence="7">Tentacle</tissue>
    </source>
</reference>
<evidence type="ECO:0000256" key="2">
    <source>
        <dbReference type="SAM" id="MobiDB-lite"/>
    </source>
</evidence>
<dbReference type="SMART" id="SM00423">
    <property type="entry name" value="PSI"/>
    <property type="match status" value="2"/>
</dbReference>
<dbReference type="InterPro" id="IPR052304">
    <property type="entry name" value="PTTG1IP"/>
</dbReference>
<keyword evidence="6" id="KW-1185">Reference proteome</keyword>
<dbReference type="GO" id="GO:0005737">
    <property type="term" value="C:cytoplasm"/>
    <property type="evidence" value="ECO:0007669"/>
    <property type="project" value="TreeGrafter"/>
</dbReference>
<dbReference type="Proteomes" id="UP000515163">
    <property type="component" value="Unplaced"/>
</dbReference>
<dbReference type="GO" id="GO:0006606">
    <property type="term" value="P:protein import into nucleus"/>
    <property type="evidence" value="ECO:0007669"/>
    <property type="project" value="TreeGrafter"/>
</dbReference>
<keyword evidence="3" id="KW-0472">Membrane</keyword>
<keyword evidence="1" id="KW-0325">Glycoprotein</keyword>
<feature type="signal peptide" evidence="4">
    <location>
        <begin position="1"/>
        <end position="15"/>
    </location>
</feature>
<evidence type="ECO:0000256" key="3">
    <source>
        <dbReference type="SAM" id="Phobius"/>
    </source>
</evidence>
<keyword evidence="3" id="KW-0812">Transmembrane</keyword>
<gene>
    <name evidence="7" type="primary">LOC116306149</name>
</gene>
<dbReference type="InterPro" id="IPR016201">
    <property type="entry name" value="PSI"/>
</dbReference>
<dbReference type="OrthoDB" id="10275839at2759"/>
<feature type="chain" id="PRO_5028432365" description="PSI domain-containing protein" evidence="4">
    <location>
        <begin position="16"/>
        <end position="304"/>
    </location>
</feature>
<dbReference type="GO" id="GO:0005634">
    <property type="term" value="C:nucleus"/>
    <property type="evidence" value="ECO:0007669"/>
    <property type="project" value="TreeGrafter"/>
</dbReference>